<dbReference type="RefSeq" id="WP_261757470.1">
    <property type="nucleotide sequence ID" value="NZ_CP104562.2"/>
</dbReference>
<dbReference type="Pfam" id="PF00571">
    <property type="entry name" value="CBS"/>
    <property type="match status" value="2"/>
</dbReference>
<dbReference type="PANTHER" id="PTHR43080:SF2">
    <property type="entry name" value="CBS DOMAIN-CONTAINING PROTEIN"/>
    <property type="match status" value="1"/>
</dbReference>
<dbReference type="InterPro" id="IPR000644">
    <property type="entry name" value="CBS_dom"/>
</dbReference>
<evidence type="ECO:0000313" key="4">
    <source>
        <dbReference type="EMBL" id="UXH77716.1"/>
    </source>
</evidence>
<name>A0ABY6AX04_9BURK</name>
<dbReference type="EMBL" id="CP104562">
    <property type="protein sequence ID" value="UXH77716.1"/>
    <property type="molecule type" value="Genomic_DNA"/>
</dbReference>
<evidence type="ECO:0000256" key="2">
    <source>
        <dbReference type="PROSITE-ProRule" id="PRU00703"/>
    </source>
</evidence>
<dbReference type="InterPro" id="IPR046342">
    <property type="entry name" value="CBS_dom_sf"/>
</dbReference>
<dbReference type="Proteomes" id="UP001064933">
    <property type="component" value="Chromosome"/>
</dbReference>
<dbReference type="PROSITE" id="PS51371">
    <property type="entry name" value="CBS"/>
    <property type="match status" value="2"/>
</dbReference>
<feature type="domain" description="CBS" evidence="3">
    <location>
        <begin position="82"/>
        <end position="138"/>
    </location>
</feature>
<sequence length="142" mass="15564">MKVQDIMSTRVVTVELDDRLHVVKKIFDSTHFHHLLAVETDGTLYGVVSDRDLLRALSPFIGSTVETHRDAATLNKAVHQVMSRAPITLPADATVAQAIQVFLDHPVSCIPIVDAHFKPIGIVSWRDVLKSFADNEATASPG</sequence>
<dbReference type="Gene3D" id="3.10.580.10">
    <property type="entry name" value="CBS-domain"/>
    <property type="match status" value="1"/>
</dbReference>
<gene>
    <name evidence="4" type="ORF">N4261_22475</name>
</gene>
<dbReference type="SMART" id="SM00116">
    <property type="entry name" value="CBS"/>
    <property type="match status" value="2"/>
</dbReference>
<feature type="domain" description="CBS" evidence="3">
    <location>
        <begin position="7"/>
        <end position="65"/>
    </location>
</feature>
<protein>
    <submittedName>
        <fullName evidence="4">CBS domain-containing protein</fullName>
    </submittedName>
</protein>
<dbReference type="SUPFAM" id="SSF54631">
    <property type="entry name" value="CBS-domain pair"/>
    <property type="match status" value="1"/>
</dbReference>
<organism evidence="4 5">
    <name type="scientific">Roseateles amylovorans</name>
    <dbReference type="NCBI Taxonomy" id="2978473"/>
    <lineage>
        <taxon>Bacteria</taxon>
        <taxon>Pseudomonadati</taxon>
        <taxon>Pseudomonadota</taxon>
        <taxon>Betaproteobacteria</taxon>
        <taxon>Burkholderiales</taxon>
        <taxon>Sphaerotilaceae</taxon>
        <taxon>Roseateles</taxon>
    </lineage>
</organism>
<evidence type="ECO:0000259" key="3">
    <source>
        <dbReference type="PROSITE" id="PS51371"/>
    </source>
</evidence>
<dbReference type="InterPro" id="IPR051257">
    <property type="entry name" value="Diverse_CBS-Domain"/>
</dbReference>
<accession>A0ABY6AX04</accession>
<evidence type="ECO:0000256" key="1">
    <source>
        <dbReference type="ARBA" id="ARBA00023122"/>
    </source>
</evidence>
<keyword evidence="5" id="KW-1185">Reference proteome</keyword>
<reference evidence="4" key="1">
    <citation type="submission" date="2022-10" db="EMBL/GenBank/DDBJ databases">
        <title>Characterization and whole genome sequencing of a new Roseateles species, isolated from fresh water.</title>
        <authorList>
            <person name="Guliayeva D.Y."/>
            <person name="Akhremchuk A.E."/>
            <person name="Sikolenko M.A."/>
            <person name="Valentovich L.N."/>
            <person name="Sidarenka A.V."/>
        </authorList>
    </citation>
    <scope>NUCLEOTIDE SEQUENCE</scope>
    <source>
        <strain evidence="4">BIM B-1768</strain>
    </source>
</reference>
<evidence type="ECO:0000313" key="5">
    <source>
        <dbReference type="Proteomes" id="UP001064933"/>
    </source>
</evidence>
<dbReference type="CDD" id="cd04584">
    <property type="entry name" value="CBS_pair_AcuB_like"/>
    <property type="match status" value="1"/>
</dbReference>
<keyword evidence="1 2" id="KW-0129">CBS domain</keyword>
<dbReference type="PANTHER" id="PTHR43080">
    <property type="entry name" value="CBS DOMAIN-CONTAINING PROTEIN CBSX3, MITOCHONDRIAL"/>
    <property type="match status" value="1"/>
</dbReference>
<proteinExistence type="predicted"/>